<evidence type="ECO:0000259" key="5">
    <source>
        <dbReference type="PROSITE" id="PS50102"/>
    </source>
</evidence>
<reference evidence="6 7" key="1">
    <citation type="journal article" date="2017" name="Gigascience">
        <title>Draft genome of the honey bee ectoparasitic mite, Tropilaelaps mercedesae, is shaped by the parasitic life history.</title>
        <authorList>
            <person name="Dong X."/>
            <person name="Armstrong S.D."/>
            <person name="Xia D."/>
            <person name="Makepeace B.L."/>
            <person name="Darby A.C."/>
            <person name="Kadowaki T."/>
        </authorList>
    </citation>
    <scope>NUCLEOTIDE SEQUENCE [LARGE SCALE GENOMIC DNA]</scope>
    <source>
        <strain evidence="6">Wuxi-XJTLU</strain>
    </source>
</reference>
<dbReference type="GO" id="GO:0010629">
    <property type="term" value="P:negative regulation of gene expression"/>
    <property type="evidence" value="ECO:0007669"/>
    <property type="project" value="UniProtKB-ARBA"/>
</dbReference>
<dbReference type="InParanoid" id="A0A1V9XPC9"/>
<keyword evidence="7" id="KW-1185">Reference proteome</keyword>
<dbReference type="InterPro" id="IPR000504">
    <property type="entry name" value="RRM_dom"/>
</dbReference>
<protein>
    <recommendedName>
        <fullName evidence="5">RRM domain-containing protein</fullName>
    </recommendedName>
</protein>
<dbReference type="PROSITE" id="PS50102">
    <property type="entry name" value="RRM"/>
    <property type="match status" value="1"/>
</dbReference>
<dbReference type="SUPFAM" id="SSF54928">
    <property type="entry name" value="RNA-binding domain, RBD"/>
    <property type="match status" value="1"/>
</dbReference>
<sequence length="415" mass="43444">MPFSAISLENPDEMTPRRVGHEASAHLPPELPLTPPRSPCEAPTRDKASPQLTSRAGIPPALPTITPQSALVSTYVASRRLKRKLRAATTSRRAVGGNLREGVADAIDQTVAAHLLNGGDAASHPVALSRLQLDLLAKSLASGIASRLEQHIATSLVNSVGPFAASTSTAVPPPTTSARPSGVVPPAILTRQGVPTLNVVHLNPPNVPAVIGNPCGGTAISSSPTFMSPAAHLLTPLNHNRSCGAPLNANGPTVCGNAGRPDATIAGPPLRAQVLSRYQEQLPAALSRHLASLHNPAGKQVEGPEGSNLFIYHLPQDLTDADLVSLFAPFGEVISAKVFVDKQTQLSKCFGFVSYSNGLHAQAAIRALHGFAIADKRLKVQLKRSKRPVSSAQDASSRFAANARSVMRTAMALPY</sequence>
<evidence type="ECO:0000256" key="3">
    <source>
        <dbReference type="PROSITE-ProRule" id="PRU00176"/>
    </source>
</evidence>
<evidence type="ECO:0000256" key="1">
    <source>
        <dbReference type="ARBA" id="ARBA00022737"/>
    </source>
</evidence>
<feature type="compositionally biased region" description="Basic and acidic residues" evidence="4">
    <location>
        <begin position="14"/>
        <end position="24"/>
    </location>
</feature>
<keyword evidence="2 3" id="KW-0694">RNA-binding</keyword>
<name>A0A1V9XPC9_9ACAR</name>
<dbReference type="OrthoDB" id="6515658at2759"/>
<evidence type="ECO:0000256" key="4">
    <source>
        <dbReference type="SAM" id="MobiDB-lite"/>
    </source>
</evidence>
<evidence type="ECO:0000313" key="6">
    <source>
        <dbReference type="EMBL" id="OQR75242.1"/>
    </source>
</evidence>
<comment type="caution">
    <text evidence="6">The sequence shown here is derived from an EMBL/GenBank/DDBJ whole genome shotgun (WGS) entry which is preliminary data.</text>
</comment>
<dbReference type="FunFam" id="3.30.70.330:FF:000383">
    <property type="entry name" value="Sex lethal, isoform D"/>
    <property type="match status" value="1"/>
</dbReference>
<dbReference type="GO" id="GO:0009967">
    <property type="term" value="P:positive regulation of signal transduction"/>
    <property type="evidence" value="ECO:0007669"/>
    <property type="project" value="UniProtKB-ARBA"/>
</dbReference>
<dbReference type="STRING" id="418985.A0A1V9XPC9"/>
<keyword evidence="1" id="KW-0677">Repeat</keyword>
<dbReference type="PANTHER" id="PTHR48025:SF1">
    <property type="entry name" value="RRM DOMAIN-CONTAINING PROTEIN"/>
    <property type="match status" value="1"/>
</dbReference>
<gene>
    <name evidence="6" type="ORF">BIW11_08551</name>
</gene>
<feature type="domain" description="RRM" evidence="5">
    <location>
        <begin position="307"/>
        <end position="385"/>
    </location>
</feature>
<accession>A0A1V9XPC9</accession>
<organism evidence="6 7">
    <name type="scientific">Tropilaelaps mercedesae</name>
    <dbReference type="NCBI Taxonomy" id="418985"/>
    <lineage>
        <taxon>Eukaryota</taxon>
        <taxon>Metazoa</taxon>
        <taxon>Ecdysozoa</taxon>
        <taxon>Arthropoda</taxon>
        <taxon>Chelicerata</taxon>
        <taxon>Arachnida</taxon>
        <taxon>Acari</taxon>
        <taxon>Parasitiformes</taxon>
        <taxon>Mesostigmata</taxon>
        <taxon>Gamasina</taxon>
        <taxon>Dermanyssoidea</taxon>
        <taxon>Laelapidae</taxon>
        <taxon>Tropilaelaps</taxon>
    </lineage>
</organism>
<dbReference type="Proteomes" id="UP000192247">
    <property type="component" value="Unassembled WGS sequence"/>
</dbReference>
<dbReference type="GO" id="GO:0005737">
    <property type="term" value="C:cytoplasm"/>
    <property type="evidence" value="ECO:0007669"/>
    <property type="project" value="UniProtKB-ARBA"/>
</dbReference>
<dbReference type="InterPro" id="IPR050502">
    <property type="entry name" value="Euk_RNA-bind_prot"/>
</dbReference>
<dbReference type="Pfam" id="PF00076">
    <property type="entry name" value="RRM_1"/>
    <property type="match status" value="1"/>
</dbReference>
<dbReference type="InterPro" id="IPR035979">
    <property type="entry name" value="RBD_domain_sf"/>
</dbReference>
<dbReference type="PANTHER" id="PTHR48025">
    <property type="entry name" value="OS02G0815200 PROTEIN"/>
    <property type="match status" value="1"/>
</dbReference>
<evidence type="ECO:0000313" key="7">
    <source>
        <dbReference type="Proteomes" id="UP000192247"/>
    </source>
</evidence>
<proteinExistence type="predicted"/>
<dbReference type="GO" id="GO:0003729">
    <property type="term" value="F:mRNA binding"/>
    <property type="evidence" value="ECO:0007669"/>
    <property type="project" value="UniProtKB-ARBA"/>
</dbReference>
<feature type="region of interest" description="Disordered" evidence="4">
    <location>
        <begin position="1"/>
        <end position="62"/>
    </location>
</feature>
<dbReference type="InterPro" id="IPR012677">
    <property type="entry name" value="Nucleotide-bd_a/b_plait_sf"/>
</dbReference>
<dbReference type="SMART" id="SM00360">
    <property type="entry name" value="RRM"/>
    <property type="match status" value="1"/>
</dbReference>
<feature type="compositionally biased region" description="Pro residues" evidence="4">
    <location>
        <begin position="29"/>
        <end position="38"/>
    </location>
</feature>
<dbReference type="EMBL" id="MNPL01006647">
    <property type="protein sequence ID" value="OQR75242.1"/>
    <property type="molecule type" value="Genomic_DNA"/>
</dbReference>
<dbReference type="GO" id="GO:0005634">
    <property type="term" value="C:nucleus"/>
    <property type="evidence" value="ECO:0007669"/>
    <property type="project" value="TreeGrafter"/>
</dbReference>
<dbReference type="Gene3D" id="3.30.70.330">
    <property type="match status" value="1"/>
</dbReference>
<dbReference type="AlphaFoldDB" id="A0A1V9XPC9"/>
<evidence type="ECO:0000256" key="2">
    <source>
        <dbReference type="ARBA" id="ARBA00022884"/>
    </source>
</evidence>